<organism evidence="7 8">
    <name type="scientific">Strigomonas culicis</name>
    <dbReference type="NCBI Taxonomy" id="28005"/>
    <lineage>
        <taxon>Eukaryota</taxon>
        <taxon>Discoba</taxon>
        <taxon>Euglenozoa</taxon>
        <taxon>Kinetoplastea</taxon>
        <taxon>Metakinetoplastina</taxon>
        <taxon>Trypanosomatida</taxon>
        <taxon>Trypanosomatidae</taxon>
        <taxon>Strigomonadinae</taxon>
        <taxon>Strigomonas</taxon>
    </lineage>
</organism>
<evidence type="ECO:0000256" key="6">
    <source>
        <dbReference type="SAM" id="MobiDB-lite"/>
    </source>
</evidence>
<feature type="region of interest" description="Disordered" evidence="6">
    <location>
        <begin position="68"/>
        <end position="108"/>
    </location>
</feature>
<reference evidence="7 8" key="1">
    <citation type="journal article" date="2013" name="PLoS ONE">
        <title>Predicting the Proteins of Angomonas deanei, Strigomonas culicis and Their Respective Endosymbionts Reveals New Aspects of the Trypanosomatidae Family.</title>
        <authorList>
            <person name="Motta M.C."/>
            <person name="Martins A.C."/>
            <person name="de Souza S.S."/>
            <person name="Catta-Preta C.M."/>
            <person name="Silva R."/>
            <person name="Klein C.C."/>
            <person name="de Almeida L.G."/>
            <person name="de Lima Cunha O."/>
            <person name="Ciapina L.P."/>
            <person name="Brocchi M."/>
            <person name="Colabardini A.C."/>
            <person name="de Araujo Lima B."/>
            <person name="Machado C.R."/>
            <person name="de Almeida Soares C.M."/>
            <person name="Probst C.M."/>
            <person name="de Menezes C.B."/>
            <person name="Thompson C.E."/>
            <person name="Bartholomeu D.C."/>
            <person name="Gradia D.F."/>
            <person name="Pavoni D.P."/>
            <person name="Grisard E.C."/>
            <person name="Fantinatti-Garboggini F."/>
            <person name="Marchini F.K."/>
            <person name="Rodrigues-Luiz G.F."/>
            <person name="Wagner G."/>
            <person name="Goldman G.H."/>
            <person name="Fietto J.L."/>
            <person name="Elias M.C."/>
            <person name="Goldman M.H."/>
            <person name="Sagot M.F."/>
            <person name="Pereira M."/>
            <person name="Stoco P.H."/>
            <person name="de Mendonca-Neto R.P."/>
            <person name="Teixeira S.M."/>
            <person name="Maciel T.E."/>
            <person name="de Oliveira Mendes T.A."/>
            <person name="Urmenyi T.P."/>
            <person name="de Souza W."/>
            <person name="Schenkman S."/>
            <person name="de Vasconcelos A.T."/>
        </authorList>
    </citation>
    <scope>NUCLEOTIDE SEQUENCE [LARGE SCALE GENOMIC DNA]</scope>
</reference>
<sequence>MSTQQLACTYAALILSENHKSDAASLLAVTKAAGVDVSVGMAHAFSAALATVGVESALKNISFGAGAAPAGGAAPVAASSGAAAPAPPPPRRTAPEEDDDEMGFGLFD</sequence>
<evidence type="ECO:0000256" key="4">
    <source>
        <dbReference type="ARBA" id="ARBA00022980"/>
    </source>
</evidence>
<comment type="caution">
    <text evidence="7">The sequence shown here is derived from an EMBL/GenBank/DDBJ whole genome shotgun (WGS) entry which is preliminary data.</text>
</comment>
<evidence type="ECO:0000256" key="5">
    <source>
        <dbReference type="ARBA" id="ARBA00023274"/>
    </source>
</evidence>
<dbReference type="HAMAP" id="MF_01478">
    <property type="entry name" value="Ribosomal_L12_arch"/>
    <property type="match status" value="1"/>
</dbReference>
<dbReference type="PANTHER" id="PTHR45696:SF10">
    <property type="entry name" value="LARGE RIBOSOMAL SUBUNIT PROTEIN P1"/>
    <property type="match status" value="1"/>
</dbReference>
<dbReference type="Proteomes" id="UP000015354">
    <property type="component" value="Unassembled WGS sequence"/>
</dbReference>
<comment type="function">
    <text evidence="1">Plays an important role in the elongation step of protein synthesis.</text>
</comment>
<dbReference type="Gene3D" id="1.10.10.1410">
    <property type="match status" value="1"/>
</dbReference>
<dbReference type="GO" id="GO:0003735">
    <property type="term" value="F:structural constituent of ribosome"/>
    <property type="evidence" value="ECO:0007669"/>
    <property type="project" value="InterPro"/>
</dbReference>
<keyword evidence="8" id="KW-1185">Reference proteome</keyword>
<accession>S9UIU7</accession>
<dbReference type="GO" id="GO:0002181">
    <property type="term" value="P:cytoplasmic translation"/>
    <property type="evidence" value="ECO:0007669"/>
    <property type="project" value="TreeGrafter"/>
</dbReference>
<comment type="subunit">
    <text evidence="3">P1 and P2 exist as dimers at the large ribosomal subunit.</text>
</comment>
<dbReference type="Pfam" id="PF00428">
    <property type="entry name" value="Ribosomal_60s"/>
    <property type="match status" value="1"/>
</dbReference>
<evidence type="ECO:0000256" key="1">
    <source>
        <dbReference type="ARBA" id="ARBA00003362"/>
    </source>
</evidence>
<dbReference type="GO" id="GO:0030295">
    <property type="term" value="F:protein kinase activator activity"/>
    <property type="evidence" value="ECO:0007669"/>
    <property type="project" value="TreeGrafter"/>
</dbReference>
<dbReference type="GO" id="GO:0022625">
    <property type="term" value="C:cytosolic large ribosomal subunit"/>
    <property type="evidence" value="ECO:0007669"/>
    <property type="project" value="TreeGrafter"/>
</dbReference>
<comment type="similarity">
    <text evidence="2">Belongs to the eukaryotic ribosomal protein P1/P2 family.</text>
</comment>
<evidence type="ECO:0000313" key="8">
    <source>
        <dbReference type="Proteomes" id="UP000015354"/>
    </source>
</evidence>
<dbReference type="InterPro" id="IPR001859">
    <property type="entry name" value="Ribosomal_P1/P2_euk"/>
</dbReference>
<dbReference type="GO" id="GO:0043021">
    <property type="term" value="F:ribonucleoprotein complex binding"/>
    <property type="evidence" value="ECO:0007669"/>
    <property type="project" value="TreeGrafter"/>
</dbReference>
<evidence type="ECO:0000313" key="7">
    <source>
        <dbReference type="EMBL" id="EPY28639.1"/>
    </source>
</evidence>
<proteinExistence type="inferred from homology"/>
<dbReference type="AlphaFoldDB" id="S9UIU7"/>
<protein>
    <submittedName>
        <fullName evidence="7">Large subunit ribosomal protein LP1</fullName>
    </submittedName>
</protein>
<gene>
    <name evidence="7" type="ORF">STCU_04955</name>
</gene>
<dbReference type="PANTHER" id="PTHR45696">
    <property type="entry name" value="60S ACIDIC RIBOSOMAL PROTEIN P1"/>
    <property type="match status" value="1"/>
</dbReference>
<keyword evidence="4 7" id="KW-0689">Ribosomal protein</keyword>
<evidence type="ECO:0000256" key="2">
    <source>
        <dbReference type="ARBA" id="ARBA00005436"/>
    </source>
</evidence>
<dbReference type="InterPro" id="IPR027534">
    <property type="entry name" value="Ribosomal_P1/P2"/>
</dbReference>
<dbReference type="OrthoDB" id="2194681at2759"/>
<dbReference type="EMBL" id="ATMH01004955">
    <property type="protein sequence ID" value="EPY28639.1"/>
    <property type="molecule type" value="Genomic_DNA"/>
</dbReference>
<keyword evidence="5" id="KW-0687">Ribonucleoprotein</keyword>
<dbReference type="PRINTS" id="PR00456">
    <property type="entry name" value="RIBOSOMALP2"/>
</dbReference>
<dbReference type="InterPro" id="IPR038716">
    <property type="entry name" value="P1/P2_N_sf"/>
</dbReference>
<name>S9UIU7_9TRYP</name>
<feature type="compositionally biased region" description="Low complexity" evidence="6">
    <location>
        <begin position="68"/>
        <end position="84"/>
    </location>
</feature>
<evidence type="ECO:0000256" key="3">
    <source>
        <dbReference type="ARBA" id="ARBA00011266"/>
    </source>
</evidence>
<dbReference type="GO" id="GO:0006414">
    <property type="term" value="P:translational elongation"/>
    <property type="evidence" value="ECO:0007669"/>
    <property type="project" value="InterPro"/>
</dbReference>